<dbReference type="NCBIfam" id="TIGR03025">
    <property type="entry name" value="EPS_sugtrans"/>
    <property type="match status" value="1"/>
</dbReference>
<dbReference type="Pfam" id="PF13727">
    <property type="entry name" value="CoA_binding_3"/>
    <property type="match status" value="1"/>
</dbReference>
<dbReference type="InterPro" id="IPR017475">
    <property type="entry name" value="EPS_sugar_tfrase"/>
</dbReference>
<evidence type="ECO:0000256" key="5">
    <source>
        <dbReference type="ARBA" id="ARBA00023136"/>
    </source>
</evidence>
<dbReference type="InterPro" id="IPR003362">
    <property type="entry name" value="Bact_transf"/>
</dbReference>
<comment type="caution">
    <text evidence="8">The sequence shown here is derived from an EMBL/GenBank/DDBJ whole genome shotgun (WGS) entry which is preliminary data.</text>
</comment>
<keyword evidence="5 6" id="KW-0472">Membrane</keyword>
<dbReference type="Gene3D" id="3.40.50.720">
    <property type="entry name" value="NAD(P)-binding Rossmann-like Domain"/>
    <property type="match status" value="1"/>
</dbReference>
<evidence type="ECO:0000256" key="2">
    <source>
        <dbReference type="ARBA" id="ARBA00022679"/>
    </source>
</evidence>
<feature type="transmembrane region" description="Helical" evidence="6">
    <location>
        <begin position="121"/>
        <end position="142"/>
    </location>
</feature>
<protein>
    <recommendedName>
        <fullName evidence="7">Bacterial sugar transferase domain-containing protein</fullName>
    </recommendedName>
</protein>
<evidence type="ECO:0000256" key="6">
    <source>
        <dbReference type="SAM" id="Phobius"/>
    </source>
</evidence>
<dbReference type="GO" id="GO:0016020">
    <property type="term" value="C:membrane"/>
    <property type="evidence" value="ECO:0007669"/>
    <property type="project" value="UniProtKB-SubCell"/>
</dbReference>
<dbReference type="EMBL" id="BARU01021691">
    <property type="protein sequence ID" value="GAH48635.1"/>
    <property type="molecule type" value="Genomic_DNA"/>
</dbReference>
<feature type="non-terminal residue" evidence="8">
    <location>
        <position position="282"/>
    </location>
</feature>
<keyword evidence="3 6" id="KW-0812">Transmembrane</keyword>
<keyword evidence="2" id="KW-0808">Transferase</keyword>
<accession>X1GUV1</accession>
<dbReference type="PANTHER" id="PTHR30576">
    <property type="entry name" value="COLANIC BIOSYNTHESIS UDP-GLUCOSE LIPID CARRIER TRANSFERASE"/>
    <property type="match status" value="1"/>
</dbReference>
<gene>
    <name evidence="8" type="ORF">S03H2_35460</name>
</gene>
<evidence type="ECO:0000256" key="1">
    <source>
        <dbReference type="ARBA" id="ARBA00004141"/>
    </source>
</evidence>
<dbReference type="PANTHER" id="PTHR30576:SF0">
    <property type="entry name" value="UNDECAPRENYL-PHOSPHATE N-ACETYLGALACTOSAMINYL 1-PHOSPHATE TRANSFERASE-RELATED"/>
    <property type="match status" value="1"/>
</dbReference>
<comment type="subcellular location">
    <subcellularLocation>
        <location evidence="1">Membrane</location>
        <topology evidence="1">Multi-pass membrane protein</topology>
    </subcellularLocation>
</comment>
<reference evidence="8" key="1">
    <citation type="journal article" date="2014" name="Front. Microbiol.">
        <title>High frequency of phylogenetically diverse reductive dehalogenase-homologous genes in deep subseafloor sedimentary metagenomes.</title>
        <authorList>
            <person name="Kawai M."/>
            <person name="Futagami T."/>
            <person name="Toyoda A."/>
            <person name="Takaki Y."/>
            <person name="Nishi S."/>
            <person name="Hori S."/>
            <person name="Arai W."/>
            <person name="Tsubouchi T."/>
            <person name="Morono Y."/>
            <person name="Uchiyama I."/>
            <person name="Ito T."/>
            <person name="Fujiyama A."/>
            <person name="Inagaki F."/>
            <person name="Takami H."/>
        </authorList>
    </citation>
    <scope>NUCLEOTIDE SEQUENCE</scope>
    <source>
        <strain evidence="8">Expedition CK06-06</strain>
    </source>
</reference>
<dbReference type="GO" id="GO:0016780">
    <property type="term" value="F:phosphotransferase activity, for other substituted phosphate groups"/>
    <property type="evidence" value="ECO:0007669"/>
    <property type="project" value="TreeGrafter"/>
</dbReference>
<name>X1GUV1_9ZZZZ</name>
<dbReference type="InterPro" id="IPR036291">
    <property type="entry name" value="NAD(P)-bd_dom_sf"/>
</dbReference>
<feature type="domain" description="Bacterial sugar transferase" evidence="7">
    <location>
        <begin position="116"/>
        <end position="280"/>
    </location>
</feature>
<evidence type="ECO:0000313" key="8">
    <source>
        <dbReference type="EMBL" id="GAH48635.1"/>
    </source>
</evidence>
<dbReference type="SUPFAM" id="SSF51735">
    <property type="entry name" value="NAD(P)-binding Rossmann-fold domains"/>
    <property type="match status" value="1"/>
</dbReference>
<organism evidence="8">
    <name type="scientific">marine sediment metagenome</name>
    <dbReference type="NCBI Taxonomy" id="412755"/>
    <lineage>
        <taxon>unclassified sequences</taxon>
        <taxon>metagenomes</taxon>
        <taxon>ecological metagenomes</taxon>
    </lineage>
</organism>
<sequence>MRKYAERDINLIGFVDDDPSKQGCEIVGLPVMGTLGQILEVVDSYDVQNAVVALPLRAHQQLIEISRTLQEAAVRVHIIPDLFALSFPGATLDGFGGIPLIDLGQPGIHGGQRVVKRVFDVLVVTFILILFSPIFLVISILIKLDSPGPVFYKDERIGENGHPFTMYKFRSMKEDSEASIHREHVTRLIGENISPDQLTDDPEGTLKMEEDPRITKVGHFVRKTSLDELPQLFNVLLGEMSLVGPRPSLPYEVEIYQEWHKRRFESPPGITGLWQVEARNQV</sequence>
<dbReference type="Pfam" id="PF02397">
    <property type="entry name" value="Bac_transf"/>
    <property type="match status" value="1"/>
</dbReference>
<evidence type="ECO:0000256" key="4">
    <source>
        <dbReference type="ARBA" id="ARBA00022989"/>
    </source>
</evidence>
<evidence type="ECO:0000259" key="7">
    <source>
        <dbReference type="Pfam" id="PF02397"/>
    </source>
</evidence>
<evidence type="ECO:0000256" key="3">
    <source>
        <dbReference type="ARBA" id="ARBA00022692"/>
    </source>
</evidence>
<proteinExistence type="predicted"/>
<dbReference type="AlphaFoldDB" id="X1GUV1"/>
<keyword evidence="4 6" id="KW-1133">Transmembrane helix</keyword>